<dbReference type="EMBL" id="JBHSMT010000028">
    <property type="protein sequence ID" value="MFC5475504.1"/>
    <property type="molecule type" value="Genomic_DNA"/>
</dbReference>
<keyword evidence="5" id="KW-0969">Cilium</keyword>
<evidence type="ECO:0000313" key="6">
    <source>
        <dbReference type="Proteomes" id="UP001596045"/>
    </source>
</evidence>
<comment type="caution">
    <text evidence="5">The sequence shown here is derived from an EMBL/GenBank/DDBJ whole genome shotgun (WGS) entry which is preliminary data.</text>
</comment>
<evidence type="ECO:0000256" key="2">
    <source>
        <dbReference type="ARBA" id="ARBA00016013"/>
    </source>
</evidence>
<dbReference type="RefSeq" id="WP_378998858.1">
    <property type="nucleotide sequence ID" value="NZ_JBHSMT010000028.1"/>
</dbReference>
<reference evidence="6" key="1">
    <citation type="journal article" date="2019" name="Int. J. Syst. Evol. Microbiol.">
        <title>The Global Catalogue of Microorganisms (GCM) 10K type strain sequencing project: providing services to taxonomists for standard genome sequencing and annotation.</title>
        <authorList>
            <consortium name="The Broad Institute Genomics Platform"/>
            <consortium name="The Broad Institute Genome Sequencing Center for Infectious Disease"/>
            <person name="Wu L."/>
            <person name="Ma J."/>
        </authorList>
    </citation>
    <scope>NUCLEOTIDE SEQUENCE [LARGE SCALE GENOMIC DNA]</scope>
    <source>
        <strain evidence="6">JCM 17066</strain>
    </source>
</reference>
<sequence length="135" mass="14306">MALGAINPAGNTTTRPDSLGLDMQSLLKIVLTQLTYQDPLKPVENTEFVSQLAQFASLEQTRQMSDRVDSLLTVQGSTQAIGMLGKNVDVAAQGGTVTGVVQSIAFKNGQPTATIKTADGQFLPDISLSQISQVR</sequence>
<dbReference type="InterPro" id="IPR005648">
    <property type="entry name" value="FlgD"/>
</dbReference>
<dbReference type="Proteomes" id="UP001596045">
    <property type="component" value="Unassembled WGS sequence"/>
</dbReference>
<keyword evidence="6" id="KW-1185">Reference proteome</keyword>
<keyword evidence="5" id="KW-0282">Flagellum</keyword>
<keyword evidence="5" id="KW-0966">Cell projection</keyword>
<evidence type="ECO:0000256" key="4">
    <source>
        <dbReference type="ARBA" id="ARBA00024746"/>
    </source>
</evidence>
<organism evidence="5 6">
    <name type="scientific">Paraherbaspirillum soli</name>
    <dbReference type="NCBI Taxonomy" id="631222"/>
    <lineage>
        <taxon>Bacteria</taxon>
        <taxon>Pseudomonadati</taxon>
        <taxon>Pseudomonadota</taxon>
        <taxon>Betaproteobacteria</taxon>
        <taxon>Burkholderiales</taxon>
        <taxon>Oxalobacteraceae</taxon>
        <taxon>Paraherbaspirillum</taxon>
    </lineage>
</organism>
<accession>A0ABW0MBF6</accession>
<evidence type="ECO:0000256" key="3">
    <source>
        <dbReference type="ARBA" id="ARBA00022795"/>
    </source>
</evidence>
<name>A0ABW0MBF6_9BURK</name>
<proteinExistence type="inferred from homology"/>
<evidence type="ECO:0000256" key="1">
    <source>
        <dbReference type="ARBA" id="ARBA00010577"/>
    </source>
</evidence>
<comment type="function">
    <text evidence="4">Required for flagellar hook formation. May act as a scaffolding protein.</text>
</comment>
<dbReference type="Pfam" id="PF03963">
    <property type="entry name" value="FlgD"/>
    <property type="match status" value="1"/>
</dbReference>
<keyword evidence="3" id="KW-1005">Bacterial flagellum biogenesis</keyword>
<protein>
    <recommendedName>
        <fullName evidence="2">Basal-body rod modification protein FlgD</fullName>
    </recommendedName>
</protein>
<gene>
    <name evidence="5" type="ORF">ACFPM8_16200</name>
</gene>
<comment type="similarity">
    <text evidence="1">Belongs to the FlgD family.</text>
</comment>
<evidence type="ECO:0000313" key="5">
    <source>
        <dbReference type="EMBL" id="MFC5475504.1"/>
    </source>
</evidence>